<organism evidence="2 3">
    <name type="scientific">Acipenser ruthenus</name>
    <name type="common">Sterlet sturgeon</name>
    <dbReference type="NCBI Taxonomy" id="7906"/>
    <lineage>
        <taxon>Eukaryota</taxon>
        <taxon>Metazoa</taxon>
        <taxon>Chordata</taxon>
        <taxon>Craniata</taxon>
        <taxon>Vertebrata</taxon>
        <taxon>Euteleostomi</taxon>
        <taxon>Actinopterygii</taxon>
        <taxon>Chondrostei</taxon>
        <taxon>Acipenseriformes</taxon>
        <taxon>Acipenseridae</taxon>
        <taxon>Acipenser</taxon>
    </lineage>
</organism>
<comment type="caution">
    <text evidence="2">The sequence shown here is derived from an EMBL/GenBank/DDBJ whole genome shotgun (WGS) entry which is preliminary data.</text>
</comment>
<sequence length="110" mass="12412">MKANKENKLKKSAVGLSFPIPHSPKDTQKTDHEQALFNIQCQTVLLLDCIKHNCHCENEEEIDLADKSGQVKNLSQNKRRYASEVLNEREELILISVSSESLSPAQVIPQ</sequence>
<dbReference type="InterPro" id="IPR039471">
    <property type="entry name" value="CXorf65-like"/>
</dbReference>
<dbReference type="Proteomes" id="UP000289886">
    <property type="component" value="Unassembled WGS sequence"/>
</dbReference>
<reference evidence="2 3" key="1">
    <citation type="submission" date="2019-01" db="EMBL/GenBank/DDBJ databases">
        <title>Draft Genome and Complete Hox-Cluster Characterization of the Sterlet Sturgeon (Acipenser ruthenus).</title>
        <authorList>
            <person name="Wei Q."/>
        </authorList>
    </citation>
    <scope>NUCLEOTIDE SEQUENCE [LARGE SCALE GENOMIC DNA]</scope>
    <source>
        <strain evidence="2">WHYD16114868_AA</strain>
        <tissue evidence="2">Blood</tissue>
    </source>
</reference>
<proteinExistence type="predicted"/>
<evidence type="ECO:0000313" key="3">
    <source>
        <dbReference type="Proteomes" id="UP000289886"/>
    </source>
</evidence>
<dbReference type="PANTHER" id="PTHR33887:SF5">
    <property type="entry name" value="PB1 DOMAIN-CONTAINING PROTEIN"/>
    <property type="match status" value="1"/>
</dbReference>
<dbReference type="AlphaFoldDB" id="A0A444V328"/>
<dbReference type="EMBL" id="SCEB01002964">
    <property type="protein sequence ID" value="RXM94815.1"/>
    <property type="molecule type" value="Genomic_DNA"/>
</dbReference>
<name>A0A444V328_ACIRT</name>
<evidence type="ECO:0000256" key="1">
    <source>
        <dbReference type="SAM" id="MobiDB-lite"/>
    </source>
</evidence>
<protein>
    <submittedName>
        <fullName evidence="2">Uncharacterized protein</fullName>
    </submittedName>
</protein>
<dbReference type="Pfam" id="PF15874">
    <property type="entry name" value="Il2rg"/>
    <property type="match status" value="1"/>
</dbReference>
<keyword evidence="3" id="KW-1185">Reference proteome</keyword>
<dbReference type="PANTHER" id="PTHR33887">
    <property type="entry name" value="PB1 DOMAIN-CONTAINING PROTEIN"/>
    <property type="match status" value="1"/>
</dbReference>
<gene>
    <name evidence="2" type="ORF">EOD39_17574</name>
</gene>
<accession>A0A444V328</accession>
<feature type="region of interest" description="Disordered" evidence="1">
    <location>
        <begin position="1"/>
        <end position="31"/>
    </location>
</feature>
<evidence type="ECO:0000313" key="2">
    <source>
        <dbReference type="EMBL" id="RXM94815.1"/>
    </source>
</evidence>